<comment type="cofactor">
    <cofactor evidence="1">
        <name>thiamine diphosphate</name>
        <dbReference type="ChEBI" id="CHEBI:58937"/>
    </cofactor>
</comment>
<feature type="domain" description="Thiamine pyrophosphate enzyme N-terminal TPP-binding" evidence="7">
    <location>
        <begin position="7"/>
        <end position="115"/>
    </location>
</feature>
<dbReference type="InterPro" id="IPR012000">
    <property type="entry name" value="Thiamin_PyroP_enz_cen_dom"/>
</dbReference>
<proteinExistence type="inferred from homology"/>
<accession>A0A9J6QUR6</accession>
<evidence type="ECO:0000259" key="6">
    <source>
        <dbReference type="Pfam" id="PF02775"/>
    </source>
</evidence>
<comment type="caution">
    <text evidence="9">The sequence shown here is derived from an EMBL/GenBank/DDBJ whole genome shotgun (WGS) entry which is preliminary data.</text>
</comment>
<dbReference type="InterPro" id="IPR011766">
    <property type="entry name" value="TPP_enzyme_TPP-bd"/>
</dbReference>
<keyword evidence="10" id="KW-1185">Reference proteome</keyword>
<evidence type="ECO:0000313" key="9">
    <source>
        <dbReference type="EMBL" id="MCU7379484.1"/>
    </source>
</evidence>
<evidence type="ECO:0000256" key="4">
    <source>
        <dbReference type="RuleBase" id="RU362132"/>
    </source>
</evidence>
<dbReference type="CDD" id="cd00568">
    <property type="entry name" value="TPP_enzymes"/>
    <property type="match status" value="1"/>
</dbReference>
<dbReference type="EMBL" id="JAOSHN010000001">
    <property type="protein sequence ID" value="MCU7376935.1"/>
    <property type="molecule type" value="Genomic_DNA"/>
</dbReference>
<keyword evidence="3 4" id="KW-0786">Thiamine pyrophosphate</keyword>
<dbReference type="InterPro" id="IPR029061">
    <property type="entry name" value="THDP-binding"/>
</dbReference>
<dbReference type="RefSeq" id="WP_253020500.1">
    <property type="nucleotide sequence ID" value="NZ_JAOSHN010000001.1"/>
</dbReference>
<feature type="domain" description="Thiamine pyrophosphate enzyme TPP-binding" evidence="6">
    <location>
        <begin position="392"/>
        <end position="541"/>
    </location>
</feature>
<dbReference type="SUPFAM" id="SSF52467">
    <property type="entry name" value="DHS-like NAD/FAD-binding domain"/>
    <property type="match status" value="1"/>
</dbReference>
<dbReference type="GO" id="GO:0009097">
    <property type="term" value="P:isoleucine biosynthetic process"/>
    <property type="evidence" value="ECO:0007669"/>
    <property type="project" value="TreeGrafter"/>
</dbReference>
<dbReference type="Pfam" id="PF00205">
    <property type="entry name" value="TPP_enzyme_M"/>
    <property type="match status" value="1"/>
</dbReference>
<name>A0A9J6QUR6_9FIRM</name>
<dbReference type="Pfam" id="PF02776">
    <property type="entry name" value="TPP_enzyme_N"/>
    <property type="match status" value="1"/>
</dbReference>
<evidence type="ECO:0000313" key="8">
    <source>
        <dbReference type="EMBL" id="MCU7376935.1"/>
    </source>
</evidence>
<sequence>MSEKIPGYQFIANTLKGYGLTHIFYVEAMLRMVNRQFGEMDVKRIMAHSENAAAYMADGYARMSGKPGICMSQSIGSANLAGGIHEAWLANSPVIAFTGKKPPTYQYRGCYQEADHRLLYEGITKFNADVSESEQLSTVLRQCYRAAVTGKPRPVHADMSNHTGRVIEVGSVSQPVMVEEKYTQYPAFRPAAEQSDIDLAADKINRAQKPVLVLGRGAAISGAGQEACGLAKKADIPVVTSPDGKALMDETDELWSGIVGEYGMDCANRTVMDADLVIFVGTQTGDQTTLAWKVPALSTEVVQIDIDPTELGKNYPNCTGLLGDAKVVLSQLIEKVDKADHLPWKEIVQGYVRETLDEYEEKQNRDTLPIRPERLCMEISKALPGDAVLVADTGYSAVWSSTMLRMKPSQKYIRAAGSLGWSYPASLGVKCAAPDRPVICFTGDGAFYYHLNEMETAVRNGINTVTIINNNMALVQCRPDLSLVYKDQMDLIHERYEYPDVDFCRIAETYGCWTRQVDKPEEIGPAIRDALACGRPAVIDIRTERAAEIPMALIPR</sequence>
<dbReference type="PANTHER" id="PTHR18968">
    <property type="entry name" value="THIAMINE PYROPHOSPHATE ENZYMES"/>
    <property type="match status" value="1"/>
</dbReference>
<evidence type="ECO:0000313" key="10">
    <source>
        <dbReference type="Proteomes" id="UP001065549"/>
    </source>
</evidence>
<dbReference type="GO" id="GO:0005948">
    <property type="term" value="C:acetolactate synthase complex"/>
    <property type="evidence" value="ECO:0007669"/>
    <property type="project" value="TreeGrafter"/>
</dbReference>
<evidence type="ECO:0000259" key="7">
    <source>
        <dbReference type="Pfam" id="PF02776"/>
    </source>
</evidence>
<evidence type="ECO:0000256" key="3">
    <source>
        <dbReference type="ARBA" id="ARBA00023052"/>
    </source>
</evidence>
<dbReference type="Gene3D" id="3.40.50.970">
    <property type="match status" value="2"/>
</dbReference>
<evidence type="ECO:0000256" key="2">
    <source>
        <dbReference type="ARBA" id="ARBA00007812"/>
    </source>
</evidence>
<dbReference type="SUPFAM" id="SSF52518">
    <property type="entry name" value="Thiamin diphosphate-binding fold (THDP-binding)"/>
    <property type="match status" value="2"/>
</dbReference>
<protein>
    <submittedName>
        <fullName evidence="9">Thiamine pyrophosphate-binding protein</fullName>
    </submittedName>
</protein>
<dbReference type="GO" id="GO:0030976">
    <property type="term" value="F:thiamine pyrophosphate binding"/>
    <property type="evidence" value="ECO:0007669"/>
    <property type="project" value="InterPro"/>
</dbReference>
<dbReference type="EMBL" id="JAOSHN010000005">
    <property type="protein sequence ID" value="MCU7379484.1"/>
    <property type="molecule type" value="Genomic_DNA"/>
</dbReference>
<evidence type="ECO:0000259" key="5">
    <source>
        <dbReference type="Pfam" id="PF00205"/>
    </source>
</evidence>
<dbReference type="PANTHER" id="PTHR18968:SF13">
    <property type="entry name" value="ACETOLACTATE SYNTHASE CATALYTIC SUBUNIT, MITOCHONDRIAL"/>
    <property type="match status" value="1"/>
</dbReference>
<organism evidence="9 10">
    <name type="scientific">Hominibacterium faecale</name>
    <dbReference type="NCBI Taxonomy" id="2839743"/>
    <lineage>
        <taxon>Bacteria</taxon>
        <taxon>Bacillati</taxon>
        <taxon>Bacillota</taxon>
        <taxon>Clostridia</taxon>
        <taxon>Peptostreptococcales</taxon>
        <taxon>Anaerovoracaceae</taxon>
        <taxon>Hominibacterium</taxon>
    </lineage>
</organism>
<comment type="similarity">
    <text evidence="2 4">Belongs to the TPP enzyme family.</text>
</comment>
<feature type="domain" description="Thiamine pyrophosphate enzyme central" evidence="5">
    <location>
        <begin position="197"/>
        <end position="332"/>
    </location>
</feature>
<reference evidence="9" key="1">
    <citation type="submission" date="2022-09" db="EMBL/GenBank/DDBJ databases">
        <title>Culturomic study of gut microbiota in children with autism spectrum disorder.</title>
        <authorList>
            <person name="Efimov B.A."/>
            <person name="Chaplin A.V."/>
            <person name="Sokolova S.R."/>
            <person name="Pikina A.P."/>
            <person name="Korzhanova M."/>
            <person name="Belova V."/>
            <person name="Korostin D."/>
        </authorList>
    </citation>
    <scope>NUCLEOTIDE SEQUENCE</scope>
    <source>
        <strain evidence="9">ASD5510</strain>
    </source>
</reference>
<dbReference type="GO" id="GO:0050660">
    <property type="term" value="F:flavin adenine dinucleotide binding"/>
    <property type="evidence" value="ECO:0007669"/>
    <property type="project" value="TreeGrafter"/>
</dbReference>
<dbReference type="GO" id="GO:0003984">
    <property type="term" value="F:acetolactate synthase activity"/>
    <property type="evidence" value="ECO:0007669"/>
    <property type="project" value="TreeGrafter"/>
</dbReference>
<dbReference type="CDD" id="cd07035">
    <property type="entry name" value="TPP_PYR_POX_like"/>
    <property type="match status" value="1"/>
</dbReference>
<dbReference type="GO" id="GO:0000287">
    <property type="term" value="F:magnesium ion binding"/>
    <property type="evidence" value="ECO:0007669"/>
    <property type="project" value="InterPro"/>
</dbReference>
<dbReference type="PROSITE" id="PS00187">
    <property type="entry name" value="TPP_ENZYMES"/>
    <property type="match status" value="1"/>
</dbReference>
<dbReference type="InterPro" id="IPR045229">
    <property type="entry name" value="TPP_enz"/>
</dbReference>
<dbReference type="Pfam" id="PF02775">
    <property type="entry name" value="TPP_enzyme_C"/>
    <property type="match status" value="1"/>
</dbReference>
<evidence type="ECO:0000256" key="1">
    <source>
        <dbReference type="ARBA" id="ARBA00001964"/>
    </source>
</evidence>
<dbReference type="Gene3D" id="3.40.50.1220">
    <property type="entry name" value="TPP-binding domain"/>
    <property type="match status" value="1"/>
</dbReference>
<dbReference type="InterPro" id="IPR012001">
    <property type="entry name" value="Thiamin_PyroP_enz_TPP-bd_dom"/>
</dbReference>
<dbReference type="AlphaFoldDB" id="A0A9J6QUR6"/>
<dbReference type="InterPro" id="IPR000399">
    <property type="entry name" value="TPP-bd_CS"/>
</dbReference>
<gene>
    <name evidence="8" type="ORF">OBO34_01045</name>
    <name evidence="9" type="ORF">OBO34_14140</name>
</gene>
<dbReference type="GO" id="GO:0009099">
    <property type="term" value="P:L-valine biosynthetic process"/>
    <property type="evidence" value="ECO:0007669"/>
    <property type="project" value="TreeGrafter"/>
</dbReference>
<dbReference type="InterPro" id="IPR029035">
    <property type="entry name" value="DHS-like_NAD/FAD-binding_dom"/>
</dbReference>
<dbReference type="Proteomes" id="UP001065549">
    <property type="component" value="Unassembled WGS sequence"/>
</dbReference>